<dbReference type="SMART" id="SM00471">
    <property type="entry name" value="HDc"/>
    <property type="match status" value="1"/>
</dbReference>
<protein>
    <submittedName>
        <fullName evidence="2">Histidine kinase</fullName>
    </submittedName>
</protein>
<proteinExistence type="predicted"/>
<dbReference type="InterPro" id="IPR003607">
    <property type="entry name" value="HD/PDEase_dom"/>
</dbReference>
<evidence type="ECO:0000313" key="2">
    <source>
        <dbReference type="EMBL" id="ARF15686.1"/>
    </source>
</evidence>
<keyword evidence="3" id="KW-1185">Reference proteome</keyword>
<evidence type="ECO:0000313" key="3">
    <source>
        <dbReference type="Proteomes" id="UP000192486"/>
    </source>
</evidence>
<dbReference type="InterPro" id="IPR052020">
    <property type="entry name" value="Cyclic_di-GMP/3'3'-cGAMP_PDE"/>
</dbReference>
<dbReference type="Pfam" id="PF01590">
    <property type="entry name" value="GAF"/>
    <property type="match status" value="1"/>
</dbReference>
<dbReference type="SUPFAM" id="SSF55781">
    <property type="entry name" value="GAF domain-like"/>
    <property type="match status" value="1"/>
</dbReference>
<dbReference type="PANTHER" id="PTHR45228:SF9">
    <property type="entry name" value="3'3'-CGAMP-SPECIFIC PHOSPHODIESTERASE 2"/>
    <property type="match status" value="1"/>
</dbReference>
<dbReference type="Pfam" id="PF13487">
    <property type="entry name" value="HD_5"/>
    <property type="match status" value="1"/>
</dbReference>
<keyword evidence="2" id="KW-0418">Kinase</keyword>
<dbReference type="PROSITE" id="PS51832">
    <property type="entry name" value="HD_GYP"/>
    <property type="match status" value="1"/>
</dbReference>
<dbReference type="Proteomes" id="UP000192486">
    <property type="component" value="Chromosome"/>
</dbReference>
<dbReference type="InterPro" id="IPR003018">
    <property type="entry name" value="GAF"/>
</dbReference>
<accession>A0ABN4YY25</accession>
<organism evidence="2 3">
    <name type="scientific">Sporosarcina ureae</name>
    <dbReference type="NCBI Taxonomy" id="1571"/>
    <lineage>
        <taxon>Bacteria</taxon>
        <taxon>Bacillati</taxon>
        <taxon>Bacillota</taxon>
        <taxon>Bacilli</taxon>
        <taxon>Bacillales</taxon>
        <taxon>Caryophanaceae</taxon>
        <taxon>Sporosarcina</taxon>
    </lineage>
</organism>
<dbReference type="Gene3D" id="3.30.450.40">
    <property type="match status" value="1"/>
</dbReference>
<dbReference type="Gene3D" id="1.10.3210.10">
    <property type="entry name" value="Hypothetical protein af1432"/>
    <property type="match status" value="1"/>
</dbReference>
<dbReference type="CDD" id="cd00077">
    <property type="entry name" value="HDc"/>
    <property type="match status" value="1"/>
</dbReference>
<feature type="domain" description="HD-GYP" evidence="1">
    <location>
        <begin position="175"/>
        <end position="372"/>
    </location>
</feature>
<gene>
    <name evidence="2" type="ORF">SporoS204_06385</name>
</gene>
<dbReference type="PANTHER" id="PTHR45228">
    <property type="entry name" value="CYCLIC DI-GMP PHOSPHODIESTERASE TM_0186-RELATED"/>
    <property type="match status" value="1"/>
</dbReference>
<dbReference type="InterPro" id="IPR029016">
    <property type="entry name" value="GAF-like_dom_sf"/>
</dbReference>
<sequence length="378" mass="42454">MINNKTSGTNSDRLLAVIFEYMAKISVETNIKKMVMNLADLGKELVAADRCSVWLHEANEKILWTVGGHGVKTIKIPDDSGFVGHCVKTGEALLIEDAYSDQRFNRTVDIETGYSTTSVICIPFHNAEGEIIGAFQAINKQTESQIFSVDDLEVLKIAANFTGKSLEAFILRNELVETQKEIIVRMGEIGESRSQETGFHVKRVAKYSYLLACLSGIPEAEALKLKYASPMHDIGKVAIPDSILLKPGKLTEKEFELMKQHTTIGHNVFKKSKRELLQIAAIIANEHHERWDGQGYPAGKQAEDIHIYGRITAVADVFDALGSDRVYKKAWPLEKITAYMKEERNKQFDGRLVDIFLENLDQFILIRDEFVDGSEETI</sequence>
<dbReference type="InterPro" id="IPR037522">
    <property type="entry name" value="HD_GYP_dom"/>
</dbReference>
<dbReference type="EMBL" id="CP015108">
    <property type="protein sequence ID" value="ARF15686.1"/>
    <property type="molecule type" value="Genomic_DNA"/>
</dbReference>
<reference evidence="2 3" key="1">
    <citation type="submission" date="2016-04" db="EMBL/GenBank/DDBJ databases">
        <title>Comparative Genomics and Epigenetics of Sporosarcina ureae.</title>
        <authorList>
            <person name="Oliver A.S."/>
            <person name="Cooper K.K."/>
        </authorList>
    </citation>
    <scope>NUCLEOTIDE SEQUENCE [LARGE SCALE GENOMIC DNA]</scope>
    <source>
        <strain evidence="2 3">S204</strain>
    </source>
</reference>
<dbReference type="GO" id="GO:0016301">
    <property type="term" value="F:kinase activity"/>
    <property type="evidence" value="ECO:0007669"/>
    <property type="project" value="UniProtKB-KW"/>
</dbReference>
<keyword evidence="2" id="KW-0808">Transferase</keyword>
<dbReference type="SUPFAM" id="SSF109604">
    <property type="entry name" value="HD-domain/PDEase-like"/>
    <property type="match status" value="1"/>
</dbReference>
<dbReference type="SMART" id="SM00065">
    <property type="entry name" value="GAF"/>
    <property type="match status" value="1"/>
</dbReference>
<name>A0ABN4YY25_SPOUR</name>
<evidence type="ECO:0000259" key="1">
    <source>
        <dbReference type="PROSITE" id="PS51832"/>
    </source>
</evidence>